<name>A0A834KSN5_VESGE</name>
<dbReference type="GO" id="GO:0003677">
    <property type="term" value="F:DNA binding"/>
    <property type="evidence" value="ECO:0007669"/>
    <property type="project" value="UniProtKB-UniRule"/>
</dbReference>
<evidence type="ECO:0000259" key="12">
    <source>
        <dbReference type="Pfam" id="PF21180"/>
    </source>
</evidence>
<evidence type="ECO:0000256" key="6">
    <source>
        <dbReference type="ARBA" id="ARBA00022842"/>
    </source>
</evidence>
<dbReference type="GO" id="GO:0007131">
    <property type="term" value="P:reciprocal meiotic recombination"/>
    <property type="evidence" value="ECO:0007669"/>
    <property type="project" value="TreeGrafter"/>
</dbReference>
<dbReference type="GO" id="GO:0046872">
    <property type="term" value="F:metal ion binding"/>
    <property type="evidence" value="ECO:0007669"/>
    <property type="project" value="UniProtKB-KW"/>
</dbReference>
<evidence type="ECO:0000256" key="4">
    <source>
        <dbReference type="ARBA" id="ARBA00012895"/>
    </source>
</evidence>
<dbReference type="CDD" id="cd00223">
    <property type="entry name" value="TOPRIM_TopoIIB_SPO"/>
    <property type="match status" value="1"/>
</dbReference>
<comment type="similarity">
    <text evidence="3 10">Belongs to the TOP6A family.</text>
</comment>
<evidence type="ECO:0000256" key="8">
    <source>
        <dbReference type="ARBA" id="ARBA00023125"/>
    </source>
</evidence>
<dbReference type="PANTHER" id="PTHR10848:SF0">
    <property type="entry name" value="MEIOTIC RECOMBINATION PROTEIN SPO11"/>
    <property type="match status" value="1"/>
</dbReference>
<dbReference type="GO" id="GO:0003918">
    <property type="term" value="F:DNA topoisomerase type II (double strand cut, ATP-hydrolyzing) activity"/>
    <property type="evidence" value="ECO:0007669"/>
    <property type="project" value="UniProtKB-UniRule"/>
</dbReference>
<accession>A0A834KSN5</accession>
<dbReference type="GO" id="GO:0000228">
    <property type="term" value="C:nuclear chromosome"/>
    <property type="evidence" value="ECO:0007669"/>
    <property type="project" value="TreeGrafter"/>
</dbReference>
<dbReference type="Pfam" id="PF21180">
    <property type="entry name" value="TOP6A-Spo11_Toprim"/>
    <property type="match status" value="1"/>
</dbReference>
<dbReference type="Pfam" id="PF04406">
    <property type="entry name" value="TP6A_N"/>
    <property type="match status" value="1"/>
</dbReference>
<comment type="catalytic activity">
    <reaction evidence="1 10">
        <text>ATP-dependent breakage, passage and rejoining of double-stranded DNA.</text>
        <dbReference type="EC" id="5.6.2.2"/>
    </reaction>
</comment>
<dbReference type="SUPFAM" id="SSF56726">
    <property type="entry name" value="DNA topoisomerase IV, alpha subunit"/>
    <property type="match status" value="1"/>
</dbReference>
<feature type="domain" description="Topoisomerase 6 subunit A/Spo11 TOPRIM" evidence="12">
    <location>
        <begin position="228"/>
        <end position="391"/>
    </location>
</feature>
<dbReference type="PRINTS" id="PR01552">
    <property type="entry name" value="TPISMRASE6A"/>
</dbReference>
<evidence type="ECO:0000259" key="11">
    <source>
        <dbReference type="Pfam" id="PF04406"/>
    </source>
</evidence>
<evidence type="ECO:0000256" key="3">
    <source>
        <dbReference type="ARBA" id="ARBA00006559"/>
    </source>
</evidence>
<dbReference type="GO" id="GO:0000706">
    <property type="term" value="P:meiotic DNA double-strand break processing"/>
    <property type="evidence" value="ECO:0007669"/>
    <property type="project" value="TreeGrafter"/>
</dbReference>
<evidence type="ECO:0000256" key="7">
    <source>
        <dbReference type="ARBA" id="ARBA00023029"/>
    </source>
</evidence>
<keyword evidence="5" id="KW-0479">Metal-binding</keyword>
<dbReference type="GO" id="GO:0006265">
    <property type="term" value="P:DNA topological change"/>
    <property type="evidence" value="ECO:0007669"/>
    <property type="project" value="InterPro"/>
</dbReference>
<dbReference type="PANTHER" id="PTHR10848">
    <property type="entry name" value="MEIOTIC RECOMBINATION PROTEIN SPO11"/>
    <property type="match status" value="1"/>
</dbReference>
<dbReference type="GO" id="GO:0005524">
    <property type="term" value="F:ATP binding"/>
    <property type="evidence" value="ECO:0007669"/>
    <property type="project" value="InterPro"/>
</dbReference>
<dbReference type="AlphaFoldDB" id="A0A834KSN5"/>
<proteinExistence type="inferred from homology"/>
<dbReference type="InterPro" id="IPR036388">
    <property type="entry name" value="WH-like_DNA-bd_sf"/>
</dbReference>
<dbReference type="Gene3D" id="1.10.10.10">
    <property type="entry name" value="Winged helix-like DNA-binding domain superfamily/Winged helix DNA-binding domain"/>
    <property type="match status" value="1"/>
</dbReference>
<dbReference type="PROSITE" id="PS52041">
    <property type="entry name" value="TOPO_IIB"/>
    <property type="match status" value="1"/>
</dbReference>
<organism evidence="13 14">
    <name type="scientific">Vespula germanica</name>
    <name type="common">German yellow jacket</name>
    <name type="synonym">Paravespula germanica</name>
    <dbReference type="NCBI Taxonomy" id="30212"/>
    <lineage>
        <taxon>Eukaryota</taxon>
        <taxon>Metazoa</taxon>
        <taxon>Ecdysozoa</taxon>
        <taxon>Arthropoda</taxon>
        <taxon>Hexapoda</taxon>
        <taxon>Insecta</taxon>
        <taxon>Pterygota</taxon>
        <taxon>Neoptera</taxon>
        <taxon>Endopterygota</taxon>
        <taxon>Hymenoptera</taxon>
        <taxon>Apocrita</taxon>
        <taxon>Aculeata</taxon>
        <taxon>Vespoidea</taxon>
        <taxon>Vespidae</taxon>
        <taxon>Vespinae</taxon>
        <taxon>Vespula</taxon>
    </lineage>
</organism>
<keyword evidence="14" id="KW-1185">Reference proteome</keyword>
<comment type="caution">
    <text evidence="13">The sequence shown here is derived from an EMBL/GenBank/DDBJ whole genome shotgun (WGS) entry which is preliminary data.</text>
</comment>
<protein>
    <recommendedName>
        <fullName evidence="4">DNA topoisomerase (ATP-hydrolyzing)</fullName>
        <ecNumber evidence="4">5.6.2.2</ecNumber>
    </recommendedName>
</protein>
<dbReference type="InterPro" id="IPR004085">
    <property type="entry name" value="TopoVI_A"/>
</dbReference>
<evidence type="ECO:0000313" key="14">
    <source>
        <dbReference type="Proteomes" id="UP000617340"/>
    </source>
</evidence>
<evidence type="ECO:0000256" key="10">
    <source>
        <dbReference type="PROSITE-ProRule" id="PRU01385"/>
    </source>
</evidence>
<dbReference type="EMBL" id="JACSDZ010000003">
    <property type="protein sequence ID" value="KAF7409426.1"/>
    <property type="molecule type" value="Genomic_DNA"/>
</dbReference>
<dbReference type="InterPro" id="IPR002815">
    <property type="entry name" value="Spo11/TopoVI_A"/>
</dbReference>
<dbReference type="Proteomes" id="UP000617340">
    <property type="component" value="Unassembled WGS sequence"/>
</dbReference>
<reference evidence="13" key="1">
    <citation type="journal article" date="2020" name="G3 (Bethesda)">
        <title>High-Quality Assemblies for Three Invasive Social Wasps from the &lt;i&gt;Vespula&lt;/i&gt; Genus.</title>
        <authorList>
            <person name="Harrop T.W.R."/>
            <person name="Guhlin J."/>
            <person name="McLaughlin G.M."/>
            <person name="Permina E."/>
            <person name="Stockwell P."/>
            <person name="Gilligan J."/>
            <person name="Le Lec M.F."/>
            <person name="Gruber M.A.M."/>
            <person name="Quinn O."/>
            <person name="Lovegrove M."/>
            <person name="Duncan E.J."/>
            <person name="Remnant E.J."/>
            <person name="Van Eeckhoven J."/>
            <person name="Graham B."/>
            <person name="Knapp R.A."/>
            <person name="Langford K.W."/>
            <person name="Kronenberg Z."/>
            <person name="Press M.O."/>
            <person name="Eacker S.M."/>
            <person name="Wilson-Rankin E.E."/>
            <person name="Purcell J."/>
            <person name="Lester P.J."/>
            <person name="Dearden P.K."/>
        </authorList>
    </citation>
    <scope>NUCLEOTIDE SEQUENCE</scope>
    <source>
        <strain evidence="13">Linc-1</strain>
    </source>
</reference>
<dbReference type="InterPro" id="IPR034136">
    <property type="entry name" value="TOPRIM_Topo6A/Spo11"/>
</dbReference>
<keyword evidence="7 10" id="KW-0799">Topoisomerase</keyword>
<keyword evidence="8 10" id="KW-0238">DNA-binding</keyword>
<evidence type="ECO:0000256" key="2">
    <source>
        <dbReference type="ARBA" id="ARBA00001946"/>
    </source>
</evidence>
<keyword evidence="6" id="KW-0460">Magnesium</keyword>
<dbReference type="Gene3D" id="3.40.1360.10">
    <property type="match status" value="1"/>
</dbReference>
<evidence type="ECO:0000313" key="13">
    <source>
        <dbReference type="EMBL" id="KAF7409426.1"/>
    </source>
</evidence>
<feature type="domain" description="Spo11/DNA topoisomerase VI subunit A N-terminal" evidence="11">
    <location>
        <begin position="115"/>
        <end position="179"/>
    </location>
</feature>
<sequence>MSTFSAKRIRSTLLCLDKEENTDEKRIDIPFVDNEPFRKMLIRQIEYATLMIMQKICSGEFPNVFAPSNYDKIESLEYENDVNESDGKSLEFDEIESIVNTTDSMDFCRKRSKNKLALMMKVMAMSHRLLITNTTITRRSFYYDLKNDVAGILVPTQKYIDLAVYDVAELLDCAPWDLGLIATSKGLVAGNLTLYFTDNQIIDCNVPGGALIPQIISNIISIRAKAKFVLIVEKDSIFQKLLEENTMDLLSCILITGKGYPDIGTRMLIKLLSEKLDIPIYIIVDADPFGMDIMCVYRFGSSTLSKRNDSLACPKIRWLGIHPSELSVLGVKTSLLSERDLSKLTSINSRHYMTETLLRQTRIMRRGKAEIEAVSSFCRNFLTATYISRKIKGNDYI</sequence>
<keyword evidence="9 10" id="KW-0413">Isomerase</keyword>
<dbReference type="EC" id="5.6.2.2" evidence="4"/>
<evidence type="ECO:0000256" key="9">
    <source>
        <dbReference type="ARBA" id="ARBA00023235"/>
    </source>
</evidence>
<dbReference type="InterPro" id="IPR036078">
    <property type="entry name" value="Spo11/TopoVI_A_sf"/>
</dbReference>
<evidence type="ECO:0000256" key="5">
    <source>
        <dbReference type="ARBA" id="ARBA00022723"/>
    </source>
</evidence>
<dbReference type="InterPro" id="IPR013049">
    <property type="entry name" value="Spo11/TopoVI_A_N"/>
</dbReference>
<evidence type="ECO:0000256" key="1">
    <source>
        <dbReference type="ARBA" id="ARBA00000185"/>
    </source>
</evidence>
<dbReference type="GO" id="GO:0042138">
    <property type="term" value="P:meiotic DNA double-strand break formation"/>
    <property type="evidence" value="ECO:0007669"/>
    <property type="project" value="TreeGrafter"/>
</dbReference>
<comment type="cofactor">
    <cofactor evidence="2">
        <name>Mg(2+)</name>
        <dbReference type="ChEBI" id="CHEBI:18420"/>
    </cofactor>
</comment>
<gene>
    <name evidence="13" type="ORF">HZH68_003807</name>
</gene>
<dbReference type="PRINTS" id="PR01550">
    <property type="entry name" value="TOP6AFAMILY"/>
</dbReference>
<feature type="active site" description="O-(5'-phospho-DNA)-tyrosine intermediate" evidence="10">
    <location>
        <position position="143"/>
    </location>
</feature>